<evidence type="ECO:0000313" key="2">
    <source>
        <dbReference type="EnsemblMetazoa" id="ACOM031559-PA.1"/>
    </source>
</evidence>
<reference evidence="2" key="1">
    <citation type="submission" date="2022-08" db="UniProtKB">
        <authorList>
            <consortium name="EnsemblMetazoa"/>
        </authorList>
    </citation>
    <scope>IDENTIFICATION</scope>
</reference>
<sequence>MHDRILVLEQGQRTTVRYRILFLRLCRCTVALHLFLFVRCSNIVIALHVRASVACVRRQLGTYFTPVDRGLRPIHVRGVVVAVLRAQYNLTELGRCQWRHWNGDLGRVHAEIMLSVGWESGLLGRYRSRAICVRRYGLGFVACFAVGASKRKATRTVADGGRRRAIAHPHSGTRPPGPTALFITPRPRLGADVEHAARPLLNEFVPARSVERSVFGLSVGRLRKSRKAVLLLRLDGLLAGCEPAGAAPFAGGAATAAGAAAGCGGSCGGHDWISFCVSLRVSGSTPSSSSRIGGSGGIGPAPIMNSLNCALNELGLTQSGRVAGFGGSSTLALRALMCGKWSTNSSENRSVDGKVVGGGAGFGVGGST</sequence>
<dbReference type="EnsemblMetazoa" id="ACOM031559-RA">
    <property type="protein sequence ID" value="ACOM031559-PA.1"/>
    <property type="gene ID" value="ACOM031559"/>
</dbReference>
<proteinExistence type="predicted"/>
<keyword evidence="1" id="KW-0472">Membrane</keyword>
<dbReference type="AlphaFoldDB" id="A0A8W7PGW1"/>
<accession>A0A8W7PGW1</accession>
<organism evidence="2">
    <name type="scientific">Anopheles coluzzii</name>
    <name type="common">African malaria mosquito</name>
    <dbReference type="NCBI Taxonomy" id="1518534"/>
    <lineage>
        <taxon>Eukaryota</taxon>
        <taxon>Metazoa</taxon>
        <taxon>Ecdysozoa</taxon>
        <taxon>Arthropoda</taxon>
        <taxon>Hexapoda</taxon>
        <taxon>Insecta</taxon>
        <taxon>Pterygota</taxon>
        <taxon>Neoptera</taxon>
        <taxon>Endopterygota</taxon>
        <taxon>Diptera</taxon>
        <taxon>Nematocera</taxon>
        <taxon>Culicoidea</taxon>
        <taxon>Culicidae</taxon>
        <taxon>Anophelinae</taxon>
        <taxon>Anopheles</taxon>
    </lineage>
</organism>
<feature type="transmembrane region" description="Helical" evidence="1">
    <location>
        <begin position="21"/>
        <end position="38"/>
    </location>
</feature>
<evidence type="ECO:0000256" key="1">
    <source>
        <dbReference type="SAM" id="Phobius"/>
    </source>
</evidence>
<protein>
    <submittedName>
        <fullName evidence="2">Uncharacterized protein</fullName>
    </submittedName>
</protein>
<keyword evidence="1" id="KW-0812">Transmembrane</keyword>
<dbReference type="Proteomes" id="UP000075882">
    <property type="component" value="Unassembled WGS sequence"/>
</dbReference>
<name>A0A8W7PGW1_ANOCL</name>
<keyword evidence="1" id="KW-1133">Transmembrane helix</keyword>